<sequence length="478" mass="53924">MKMTFSEGFTMKKKYDGMAMGGLLLGHIPLRIARLIYLGPSSATGEKSKSTKPGNAKIHGMTYLTPEAIAYIVVHTRISMSDIDTYSKIEGEEDPEDPEHKTTFDYCELWRIVVKLLEQEYSKHIIDEWNRVVFDIKPHVSKPKSRPRSGPSAFEQIEMQHAAMKAPIQCRSQPQQPVSTPQPTLNKPATSHDIRQSRPQRSVAKDNNNNDNEDKASVKVPGRTRNQTPLHNSNDCHETPPPRPSNDHPEVRGCTRNQTPPHNSNDHREVCGRTQNQTPVQNAPRNSNDHPNTSSSRPRPPESNSRRTNTKRFQPLVPKPLSDKQLPSTNSMGQDTAKPVPKPKKTAAQKQPTRAHPTSGRTYSTRSRSLRGENNALVALPLDAPVKKKKKQVPPALGLQSPPSLPFRQVSLARTQTVSPERYPHQDEVPESEDDKDDEDKQARNKQGSHKRRWSGDEYERGDEYDNPPCGKPYFETR</sequence>
<evidence type="ECO:0000313" key="2">
    <source>
        <dbReference type="EMBL" id="KAK7436114.1"/>
    </source>
</evidence>
<protein>
    <submittedName>
        <fullName evidence="2">Uncharacterized protein</fullName>
    </submittedName>
</protein>
<accession>A0ABR1IR55</accession>
<feature type="region of interest" description="Disordered" evidence="1">
    <location>
        <begin position="165"/>
        <end position="478"/>
    </location>
</feature>
<feature type="compositionally biased region" description="Low complexity" evidence="1">
    <location>
        <begin position="291"/>
        <end position="307"/>
    </location>
</feature>
<dbReference type="Proteomes" id="UP001498398">
    <property type="component" value="Unassembled WGS sequence"/>
</dbReference>
<evidence type="ECO:0000313" key="3">
    <source>
        <dbReference type="Proteomes" id="UP001498398"/>
    </source>
</evidence>
<feature type="compositionally biased region" description="Low complexity" evidence="1">
    <location>
        <begin position="172"/>
        <end position="184"/>
    </location>
</feature>
<dbReference type="Pfam" id="PF20414">
    <property type="entry name" value="DUF6698"/>
    <property type="match status" value="1"/>
</dbReference>
<feature type="compositionally biased region" description="Acidic residues" evidence="1">
    <location>
        <begin position="429"/>
        <end position="440"/>
    </location>
</feature>
<dbReference type="EMBL" id="JBANRG010000098">
    <property type="protein sequence ID" value="KAK7436114.1"/>
    <property type="molecule type" value="Genomic_DNA"/>
</dbReference>
<comment type="caution">
    <text evidence="2">The sequence shown here is derived from an EMBL/GenBank/DDBJ whole genome shotgun (WGS) entry which is preliminary data.</text>
</comment>
<reference evidence="2 3" key="1">
    <citation type="submission" date="2024-01" db="EMBL/GenBank/DDBJ databases">
        <title>A draft genome for the cacao thread blight pathogen Marasmiellus scandens.</title>
        <authorList>
            <person name="Baruah I.K."/>
            <person name="Leung J."/>
            <person name="Bukari Y."/>
            <person name="Amoako-Attah I."/>
            <person name="Meinhardt L.W."/>
            <person name="Bailey B.A."/>
            <person name="Cohen S.P."/>
        </authorList>
    </citation>
    <scope>NUCLEOTIDE SEQUENCE [LARGE SCALE GENOMIC DNA]</scope>
    <source>
        <strain evidence="2 3">GH-19</strain>
    </source>
</reference>
<gene>
    <name evidence="2" type="ORF">VKT23_019316</name>
</gene>
<proteinExistence type="predicted"/>
<feature type="compositionally biased region" description="Polar residues" evidence="1">
    <location>
        <begin position="273"/>
        <end position="290"/>
    </location>
</feature>
<name>A0ABR1IR55_9AGAR</name>
<keyword evidence="3" id="KW-1185">Reference proteome</keyword>
<feature type="compositionally biased region" description="Basic and acidic residues" evidence="1">
    <location>
        <begin position="454"/>
        <end position="464"/>
    </location>
</feature>
<feature type="compositionally biased region" description="Polar residues" evidence="1">
    <location>
        <begin position="224"/>
        <end position="233"/>
    </location>
</feature>
<feature type="compositionally biased region" description="Basic and acidic residues" evidence="1">
    <location>
        <begin position="234"/>
        <end position="253"/>
    </location>
</feature>
<organism evidence="2 3">
    <name type="scientific">Marasmiellus scandens</name>
    <dbReference type="NCBI Taxonomy" id="2682957"/>
    <lineage>
        <taxon>Eukaryota</taxon>
        <taxon>Fungi</taxon>
        <taxon>Dikarya</taxon>
        <taxon>Basidiomycota</taxon>
        <taxon>Agaricomycotina</taxon>
        <taxon>Agaricomycetes</taxon>
        <taxon>Agaricomycetidae</taxon>
        <taxon>Agaricales</taxon>
        <taxon>Marasmiineae</taxon>
        <taxon>Omphalotaceae</taxon>
        <taxon>Marasmiellus</taxon>
    </lineage>
</organism>
<feature type="compositionally biased region" description="Polar residues" evidence="1">
    <location>
        <begin position="325"/>
        <end position="334"/>
    </location>
</feature>
<feature type="compositionally biased region" description="Low complexity" evidence="1">
    <location>
        <begin position="348"/>
        <end position="367"/>
    </location>
</feature>
<dbReference type="InterPro" id="IPR046521">
    <property type="entry name" value="DUF6698"/>
</dbReference>
<evidence type="ECO:0000256" key="1">
    <source>
        <dbReference type="SAM" id="MobiDB-lite"/>
    </source>
</evidence>